<sequence length="406" mass="46779">MSVILSSPNFLGLEMALMAVPYQFQGLYNVIRKNEPLFLALQVIFLSGVSVLSSSYNLTWNRATEHWKNFHIRHCGRVCVNGSLKHTNPRVICIWPRSFERDCYQTCSFLDTCCPHGTIQLDGTFKRQRNQPSGETVFPPYSYPIQCSHIPYSSESYFQVRDCPPDGKEFTNSDSLNGEKDINVTEFCTRKYTDDIDFEHILPYVDVKTGLLFRNRFCALCNGYSAKVIGSSPEPNDSNDSRVAVLWQLKVTCIHYQDVYSVTTMRQFVHTADETVTCSVDYDTPNAERKPRTCFSDPSQNYRPADTCEDYIKRLCIELNNTYLSLGGYKNIFCLMCEGFQPMHKQCPNAEDYFTSGLLARREKIIWFAPLTLLLGISRMNKASVYRQWLNCTSEERWFDEYVSAN</sequence>
<evidence type="ECO:0000313" key="2">
    <source>
        <dbReference type="Proteomes" id="UP001283361"/>
    </source>
</evidence>
<dbReference type="Proteomes" id="UP001283361">
    <property type="component" value="Unassembled WGS sequence"/>
</dbReference>
<proteinExistence type="predicted"/>
<name>A0AAE1D1G5_9GAST</name>
<reference evidence="1" key="1">
    <citation type="journal article" date="2023" name="G3 (Bethesda)">
        <title>A reference genome for the long-term kleptoplast-retaining sea slug Elysia crispata morphotype clarki.</title>
        <authorList>
            <person name="Eastman K.E."/>
            <person name="Pendleton A.L."/>
            <person name="Shaikh M.A."/>
            <person name="Suttiyut T."/>
            <person name="Ogas R."/>
            <person name="Tomko P."/>
            <person name="Gavelis G."/>
            <person name="Widhalm J.R."/>
            <person name="Wisecaver J.H."/>
        </authorList>
    </citation>
    <scope>NUCLEOTIDE SEQUENCE</scope>
    <source>
        <strain evidence="1">ECLA1</strain>
    </source>
</reference>
<evidence type="ECO:0000313" key="1">
    <source>
        <dbReference type="EMBL" id="KAK3750386.1"/>
    </source>
</evidence>
<protein>
    <submittedName>
        <fullName evidence="1">Uncharacterized protein</fullName>
    </submittedName>
</protein>
<accession>A0AAE1D1G5</accession>
<keyword evidence="2" id="KW-1185">Reference proteome</keyword>
<organism evidence="1 2">
    <name type="scientific">Elysia crispata</name>
    <name type="common">lettuce slug</name>
    <dbReference type="NCBI Taxonomy" id="231223"/>
    <lineage>
        <taxon>Eukaryota</taxon>
        <taxon>Metazoa</taxon>
        <taxon>Spiralia</taxon>
        <taxon>Lophotrochozoa</taxon>
        <taxon>Mollusca</taxon>
        <taxon>Gastropoda</taxon>
        <taxon>Heterobranchia</taxon>
        <taxon>Euthyneura</taxon>
        <taxon>Panpulmonata</taxon>
        <taxon>Sacoglossa</taxon>
        <taxon>Placobranchoidea</taxon>
        <taxon>Plakobranchidae</taxon>
        <taxon>Elysia</taxon>
    </lineage>
</organism>
<dbReference type="EMBL" id="JAWDGP010005882">
    <property type="protein sequence ID" value="KAK3750386.1"/>
    <property type="molecule type" value="Genomic_DNA"/>
</dbReference>
<comment type="caution">
    <text evidence="1">The sequence shown here is derived from an EMBL/GenBank/DDBJ whole genome shotgun (WGS) entry which is preliminary data.</text>
</comment>
<gene>
    <name evidence="1" type="ORF">RRG08_015879</name>
</gene>
<dbReference type="AlphaFoldDB" id="A0AAE1D1G5"/>